<evidence type="ECO:0000313" key="7">
    <source>
        <dbReference type="EMBL" id="PRY88677.1"/>
    </source>
</evidence>
<dbReference type="AlphaFoldDB" id="A0A2T0WPR2"/>
<dbReference type="GO" id="GO:0003677">
    <property type="term" value="F:DNA binding"/>
    <property type="evidence" value="ECO:0007669"/>
    <property type="project" value="UniProtKB-UniRule"/>
</dbReference>
<evidence type="ECO:0000313" key="8">
    <source>
        <dbReference type="Proteomes" id="UP000238392"/>
    </source>
</evidence>
<dbReference type="PROSITE" id="PS50977">
    <property type="entry name" value="HTH_TETR_2"/>
    <property type="match status" value="1"/>
</dbReference>
<feature type="region of interest" description="Disordered" evidence="5">
    <location>
        <begin position="1"/>
        <end position="21"/>
    </location>
</feature>
<dbReference type="PANTHER" id="PTHR47506:SF6">
    <property type="entry name" value="HTH-TYPE TRANSCRIPTIONAL REPRESSOR NEMR"/>
    <property type="match status" value="1"/>
</dbReference>
<dbReference type="InterPro" id="IPR001647">
    <property type="entry name" value="HTH_TetR"/>
</dbReference>
<protein>
    <submittedName>
        <fullName evidence="7">TetR/AcrR family transcriptional repressor of nem operon</fullName>
    </submittedName>
</protein>
<evidence type="ECO:0000256" key="2">
    <source>
        <dbReference type="ARBA" id="ARBA00023125"/>
    </source>
</evidence>
<evidence type="ECO:0000256" key="5">
    <source>
        <dbReference type="SAM" id="MobiDB-lite"/>
    </source>
</evidence>
<accession>A0A2T0WPR2</accession>
<dbReference type="Gene3D" id="1.10.357.10">
    <property type="entry name" value="Tetracycline Repressor, domain 2"/>
    <property type="match status" value="1"/>
</dbReference>
<dbReference type="SUPFAM" id="SSF48498">
    <property type="entry name" value="Tetracyclin repressor-like, C-terminal domain"/>
    <property type="match status" value="1"/>
</dbReference>
<evidence type="ECO:0000256" key="3">
    <source>
        <dbReference type="ARBA" id="ARBA00023163"/>
    </source>
</evidence>
<evidence type="ECO:0000256" key="1">
    <source>
        <dbReference type="ARBA" id="ARBA00023015"/>
    </source>
</evidence>
<dbReference type="SUPFAM" id="SSF46689">
    <property type="entry name" value="Homeodomain-like"/>
    <property type="match status" value="1"/>
</dbReference>
<dbReference type="Pfam" id="PF16925">
    <property type="entry name" value="TetR_C_13"/>
    <property type="match status" value="1"/>
</dbReference>
<sequence>MENSADSRARRGRPRKAPEAQGTRQALLRVGLRYLTEKGYSSVGLEDVLVAAGVTKGSFYYHFGSKEAFGAALIAAYDDYFRAKLTVHFRWSDVTPLDRLRAFVTDAEEGMARHGFARGCLIGNLGQEMGALPETFRDMLRGVLEGWQALLADLLEEAVNAGQLRVGVVPAQAAAFFWTGWEGAVLRAKLDRSAAPLQLFADVFFALIEGERI</sequence>
<feature type="domain" description="HTH tetR-type" evidence="6">
    <location>
        <begin position="21"/>
        <end position="81"/>
    </location>
</feature>
<keyword evidence="2 4" id="KW-0238">DNA-binding</keyword>
<keyword evidence="1" id="KW-0805">Transcription regulation</keyword>
<dbReference type="InterPro" id="IPR036271">
    <property type="entry name" value="Tet_transcr_reg_TetR-rel_C_sf"/>
</dbReference>
<feature type="DNA-binding region" description="H-T-H motif" evidence="4">
    <location>
        <begin position="44"/>
        <end position="63"/>
    </location>
</feature>
<reference evidence="7 8" key="1">
    <citation type="submission" date="2018-03" db="EMBL/GenBank/DDBJ databases">
        <title>Genomic Encyclopedia of Archaeal and Bacterial Type Strains, Phase II (KMG-II): from individual species to whole genera.</title>
        <authorList>
            <person name="Goeker M."/>
        </authorList>
    </citation>
    <scope>NUCLEOTIDE SEQUENCE [LARGE SCALE GENOMIC DNA]</scope>
    <source>
        <strain evidence="7 8">DSM 100212</strain>
    </source>
</reference>
<dbReference type="PANTHER" id="PTHR47506">
    <property type="entry name" value="TRANSCRIPTIONAL REGULATORY PROTEIN"/>
    <property type="match status" value="1"/>
</dbReference>
<keyword evidence="8" id="KW-1185">Reference proteome</keyword>
<dbReference type="Pfam" id="PF00440">
    <property type="entry name" value="TetR_N"/>
    <property type="match status" value="1"/>
</dbReference>
<gene>
    <name evidence="7" type="ORF">CLV74_10718</name>
</gene>
<evidence type="ECO:0000256" key="4">
    <source>
        <dbReference type="PROSITE-ProRule" id="PRU00335"/>
    </source>
</evidence>
<dbReference type="PRINTS" id="PR00455">
    <property type="entry name" value="HTHTETR"/>
</dbReference>
<name>A0A2T0WPR2_9RHOB</name>
<comment type="caution">
    <text evidence="7">The sequence shown here is derived from an EMBL/GenBank/DDBJ whole genome shotgun (WGS) entry which is preliminary data.</text>
</comment>
<dbReference type="InterPro" id="IPR011075">
    <property type="entry name" value="TetR_C"/>
</dbReference>
<proteinExistence type="predicted"/>
<keyword evidence="3" id="KW-0804">Transcription</keyword>
<dbReference type="Proteomes" id="UP000238392">
    <property type="component" value="Unassembled WGS sequence"/>
</dbReference>
<dbReference type="RefSeq" id="WP_106264739.1">
    <property type="nucleotide sequence ID" value="NZ_PVTQ01000007.1"/>
</dbReference>
<dbReference type="InterPro" id="IPR009057">
    <property type="entry name" value="Homeodomain-like_sf"/>
</dbReference>
<evidence type="ECO:0000259" key="6">
    <source>
        <dbReference type="PROSITE" id="PS50977"/>
    </source>
</evidence>
<organism evidence="7 8">
    <name type="scientific">Donghicola tyrosinivorans</name>
    <dbReference type="NCBI Taxonomy" id="1652492"/>
    <lineage>
        <taxon>Bacteria</taxon>
        <taxon>Pseudomonadati</taxon>
        <taxon>Pseudomonadota</taxon>
        <taxon>Alphaproteobacteria</taxon>
        <taxon>Rhodobacterales</taxon>
        <taxon>Roseobacteraceae</taxon>
        <taxon>Donghicola</taxon>
    </lineage>
</organism>
<dbReference type="OrthoDB" id="9811084at2"/>
<dbReference type="EMBL" id="PVTQ01000007">
    <property type="protein sequence ID" value="PRY88677.1"/>
    <property type="molecule type" value="Genomic_DNA"/>
</dbReference>